<gene>
    <name evidence="12" type="ORF">BRCON_1636</name>
</gene>
<feature type="transmembrane region" description="Helical" evidence="10">
    <location>
        <begin position="223"/>
        <end position="243"/>
    </location>
</feature>
<evidence type="ECO:0000256" key="1">
    <source>
        <dbReference type="ARBA" id="ARBA00004429"/>
    </source>
</evidence>
<keyword evidence="6 9" id="KW-0812">Transmembrane</keyword>
<feature type="transmembrane region" description="Helical" evidence="10">
    <location>
        <begin position="171"/>
        <end position="193"/>
    </location>
</feature>
<dbReference type="GO" id="GO:0015628">
    <property type="term" value="P:protein secretion by the type II secretion system"/>
    <property type="evidence" value="ECO:0007669"/>
    <property type="project" value="TreeGrafter"/>
</dbReference>
<dbReference type="PANTHER" id="PTHR30012:SF0">
    <property type="entry name" value="TYPE II SECRETION SYSTEM PROTEIN F-RELATED"/>
    <property type="match status" value="1"/>
</dbReference>
<keyword evidence="5" id="KW-0997">Cell inner membrane</keyword>
<keyword evidence="4" id="KW-1003">Cell membrane</keyword>
<dbReference type="GO" id="GO:0005886">
    <property type="term" value="C:plasma membrane"/>
    <property type="evidence" value="ECO:0007669"/>
    <property type="project" value="UniProtKB-SubCell"/>
</dbReference>
<evidence type="ECO:0000256" key="4">
    <source>
        <dbReference type="ARBA" id="ARBA00022475"/>
    </source>
</evidence>
<dbReference type="Proteomes" id="UP000262583">
    <property type="component" value="Chromosome"/>
</dbReference>
<comment type="similarity">
    <text evidence="2 9">Belongs to the GSP F family.</text>
</comment>
<feature type="domain" description="Type II secretion system protein GspF" evidence="11">
    <location>
        <begin position="73"/>
        <end position="194"/>
    </location>
</feature>
<keyword evidence="7 10" id="KW-1133">Transmembrane helix</keyword>
<dbReference type="InterPro" id="IPR001992">
    <property type="entry name" value="T2SS_GspF/T4SS_PilC_CS"/>
</dbReference>
<dbReference type="PRINTS" id="PR00812">
    <property type="entry name" value="BCTERIALGSPF"/>
</dbReference>
<dbReference type="PANTHER" id="PTHR30012">
    <property type="entry name" value="GENERAL SECRETION PATHWAY PROTEIN"/>
    <property type="match status" value="1"/>
</dbReference>
<keyword evidence="3 9" id="KW-0813">Transport</keyword>
<name>A0A2Z4Y7K4_SUMC1</name>
<dbReference type="Pfam" id="PF00482">
    <property type="entry name" value="T2SSF"/>
    <property type="match status" value="2"/>
</dbReference>
<feature type="domain" description="Type II secretion system protein GspF" evidence="11">
    <location>
        <begin position="274"/>
        <end position="396"/>
    </location>
</feature>
<evidence type="ECO:0000256" key="7">
    <source>
        <dbReference type="ARBA" id="ARBA00022989"/>
    </source>
</evidence>
<dbReference type="EMBL" id="CP030759">
    <property type="protein sequence ID" value="AXA36413.1"/>
    <property type="molecule type" value="Genomic_DNA"/>
</dbReference>
<evidence type="ECO:0000256" key="10">
    <source>
        <dbReference type="SAM" id="Phobius"/>
    </source>
</evidence>
<proteinExistence type="inferred from homology"/>
<dbReference type="KEGG" id="schv:BRCON_1636"/>
<dbReference type="FunFam" id="1.20.81.30:FF:000001">
    <property type="entry name" value="Type II secretion system protein F"/>
    <property type="match status" value="2"/>
</dbReference>
<evidence type="ECO:0000256" key="5">
    <source>
        <dbReference type="ARBA" id="ARBA00022519"/>
    </source>
</evidence>
<evidence type="ECO:0000256" key="8">
    <source>
        <dbReference type="ARBA" id="ARBA00023136"/>
    </source>
</evidence>
<evidence type="ECO:0000259" key="11">
    <source>
        <dbReference type="Pfam" id="PF00482"/>
    </source>
</evidence>
<evidence type="ECO:0000313" key="12">
    <source>
        <dbReference type="EMBL" id="AXA36413.1"/>
    </source>
</evidence>
<dbReference type="PROSITE" id="PS00874">
    <property type="entry name" value="T2SP_F"/>
    <property type="match status" value="1"/>
</dbReference>
<evidence type="ECO:0000256" key="9">
    <source>
        <dbReference type="RuleBase" id="RU003923"/>
    </source>
</evidence>
<sequence length="406" mass="43605">MAQYSYKAKDPKGQVVAGVIEAESPNAVISRLQAMGLYPVAVENESEKKKTAAAVAKSFRRRVGVGDLATFNRQLADLLSSGIPLVRALGVIQNQTANETLQEIISQIAQDVAGGDSLAGAMAKHPKVFSKLYVAMVRSGEAGGMLDVVLTRLAEFAETEAEVRAKIKSALAYPLVMVFAGIGAVTILMTVVMPKILKIYGELNQTLPWPTQVLISINEFLRAYWPVLIGGILAVAIVGWRALKSPEGKRAIDRVVVKLPLLGDMVVKREIANFARTFGSLLHNGVSILPALEIVHEVLTNTVVADEVAKIPEHVTQGEGVAGPLKKSKVFPPVVVNMIAIGEETGRLDEVLMKVARSYELEVERAVKTATSLIEPLIILAMGIVVGFIVISMLLPIFMIDPSAQG</sequence>
<reference evidence="12 13" key="1">
    <citation type="submission" date="2018-05" db="EMBL/GenBank/DDBJ databases">
        <title>A metagenomic window into the 2 km-deep terrestrial subsurface aquifer revealed taxonomically and functionally diverse microbial community comprising novel uncultured bacterial lineages.</title>
        <authorList>
            <person name="Kadnikov V.V."/>
            <person name="Mardanov A.V."/>
            <person name="Beletsky A.V."/>
            <person name="Banks D."/>
            <person name="Pimenov N.V."/>
            <person name="Frank Y.A."/>
            <person name="Karnachuk O.V."/>
            <person name="Ravin N.V."/>
        </authorList>
    </citation>
    <scope>NUCLEOTIDE SEQUENCE [LARGE SCALE GENOMIC DNA]</scope>
    <source>
        <strain evidence="12">BY</strain>
    </source>
</reference>
<dbReference type="InterPro" id="IPR003004">
    <property type="entry name" value="GspF/PilC"/>
</dbReference>
<protein>
    <submittedName>
        <fullName evidence="12">Type IV fimbrial assembly protein PilC</fullName>
    </submittedName>
</protein>
<dbReference type="InterPro" id="IPR042094">
    <property type="entry name" value="T2SS_GspF_sf"/>
</dbReference>
<dbReference type="Gene3D" id="1.20.81.30">
    <property type="entry name" value="Type II secretion system (T2SS), domain F"/>
    <property type="match status" value="2"/>
</dbReference>
<keyword evidence="8 10" id="KW-0472">Membrane</keyword>
<evidence type="ECO:0000256" key="2">
    <source>
        <dbReference type="ARBA" id="ARBA00005745"/>
    </source>
</evidence>
<evidence type="ECO:0000256" key="3">
    <source>
        <dbReference type="ARBA" id="ARBA00022448"/>
    </source>
</evidence>
<organism evidence="12 13">
    <name type="scientific">Sumerlaea chitinivorans</name>
    <dbReference type="NCBI Taxonomy" id="2250252"/>
    <lineage>
        <taxon>Bacteria</taxon>
        <taxon>Candidatus Sumerlaeota</taxon>
        <taxon>Candidatus Sumerlaeia</taxon>
        <taxon>Candidatus Sumerlaeales</taxon>
        <taxon>Candidatus Sumerlaeaceae</taxon>
        <taxon>Candidatus Sumerlaea</taxon>
    </lineage>
</organism>
<feature type="transmembrane region" description="Helical" evidence="10">
    <location>
        <begin position="377"/>
        <end position="400"/>
    </location>
</feature>
<evidence type="ECO:0000313" key="13">
    <source>
        <dbReference type="Proteomes" id="UP000262583"/>
    </source>
</evidence>
<dbReference type="InterPro" id="IPR018076">
    <property type="entry name" value="T2SS_GspF_dom"/>
</dbReference>
<evidence type="ECO:0000256" key="6">
    <source>
        <dbReference type="ARBA" id="ARBA00022692"/>
    </source>
</evidence>
<accession>A0A2Z4Y7K4</accession>
<dbReference type="AlphaFoldDB" id="A0A2Z4Y7K4"/>
<comment type="subcellular location">
    <subcellularLocation>
        <location evidence="1">Cell inner membrane</location>
        <topology evidence="1">Multi-pass membrane protein</topology>
    </subcellularLocation>
    <subcellularLocation>
        <location evidence="9">Cell membrane</location>
        <topology evidence="9">Multi-pass membrane protein</topology>
    </subcellularLocation>
</comment>